<dbReference type="GO" id="GO:0000981">
    <property type="term" value="F:DNA-binding transcription factor activity, RNA polymerase II-specific"/>
    <property type="evidence" value="ECO:0007669"/>
    <property type="project" value="InterPro"/>
</dbReference>
<dbReference type="PROSITE" id="PS50071">
    <property type="entry name" value="HOMEOBOX_2"/>
    <property type="match status" value="1"/>
</dbReference>
<evidence type="ECO:0000256" key="1">
    <source>
        <dbReference type="ARBA" id="ARBA00004123"/>
    </source>
</evidence>
<dbReference type="SUPFAM" id="SSF46689">
    <property type="entry name" value="Homeodomain-like"/>
    <property type="match status" value="1"/>
</dbReference>
<evidence type="ECO:0000259" key="9">
    <source>
        <dbReference type="PROSITE" id="PS50071"/>
    </source>
</evidence>
<accession>A0A9W8EE40</accession>
<keyword evidence="5 6" id="KW-0539">Nucleus</keyword>
<evidence type="ECO:0000256" key="8">
    <source>
        <dbReference type="SAM" id="MobiDB-lite"/>
    </source>
</evidence>
<dbReference type="Proteomes" id="UP001151582">
    <property type="component" value="Unassembled WGS sequence"/>
</dbReference>
<feature type="region of interest" description="Disordered" evidence="8">
    <location>
        <begin position="151"/>
        <end position="244"/>
    </location>
</feature>
<evidence type="ECO:0000256" key="6">
    <source>
        <dbReference type="PROSITE-ProRule" id="PRU00108"/>
    </source>
</evidence>
<dbReference type="EMBL" id="JANBQB010000162">
    <property type="protein sequence ID" value="KAJ1980565.1"/>
    <property type="molecule type" value="Genomic_DNA"/>
</dbReference>
<keyword evidence="4 6" id="KW-0371">Homeobox</keyword>
<feature type="compositionally biased region" description="Polar residues" evidence="8">
    <location>
        <begin position="213"/>
        <end position="224"/>
    </location>
</feature>
<feature type="compositionally biased region" description="Low complexity" evidence="8">
    <location>
        <begin position="381"/>
        <end position="391"/>
    </location>
</feature>
<dbReference type="GO" id="GO:0005634">
    <property type="term" value="C:nucleus"/>
    <property type="evidence" value="ECO:0007669"/>
    <property type="project" value="UniProtKB-SubCell"/>
</dbReference>
<feature type="domain" description="Homeobox" evidence="9">
    <location>
        <begin position="97"/>
        <end position="157"/>
    </location>
</feature>
<keyword evidence="11" id="KW-1185">Reference proteome</keyword>
<dbReference type="GO" id="GO:0000978">
    <property type="term" value="F:RNA polymerase II cis-regulatory region sequence-specific DNA binding"/>
    <property type="evidence" value="ECO:0007669"/>
    <property type="project" value="TreeGrafter"/>
</dbReference>
<dbReference type="PROSITE" id="PS00027">
    <property type="entry name" value="HOMEOBOX_1"/>
    <property type="match status" value="1"/>
</dbReference>
<dbReference type="InterPro" id="IPR017970">
    <property type="entry name" value="Homeobox_CS"/>
</dbReference>
<dbReference type="OrthoDB" id="6159439at2759"/>
<protein>
    <recommendedName>
        <fullName evidence="9">Homeobox domain-containing protein</fullName>
    </recommendedName>
</protein>
<proteinExistence type="predicted"/>
<evidence type="ECO:0000256" key="2">
    <source>
        <dbReference type="ARBA" id="ARBA00022473"/>
    </source>
</evidence>
<dbReference type="SMART" id="SM00389">
    <property type="entry name" value="HOX"/>
    <property type="match status" value="1"/>
</dbReference>
<name>A0A9W8EE40_9FUNG</name>
<evidence type="ECO:0000256" key="7">
    <source>
        <dbReference type="RuleBase" id="RU000682"/>
    </source>
</evidence>
<feature type="DNA-binding region" description="Homeobox" evidence="6">
    <location>
        <begin position="99"/>
        <end position="158"/>
    </location>
</feature>
<comment type="subcellular location">
    <subcellularLocation>
        <location evidence="1 6 7">Nucleus</location>
    </subcellularLocation>
</comment>
<evidence type="ECO:0000313" key="10">
    <source>
        <dbReference type="EMBL" id="KAJ1980565.1"/>
    </source>
</evidence>
<sequence length="429" mass="46191">MSHAFNSARQPTMVYSSYPHMSARAAQSTAVKASPQQPKYSMGAFRAGSRYVPKGVAWPSCRQSQIAVPAAGGQTQRELSWVHELPSRFKRRAAGDTAPKPKRRRLTQEQCEVLETAFSADPMPDRETKDKLVQQTGMDLKYIQIWFQNKRQSAKKKQGQQPKPGATKRDGETKGDGALLTQPIAKASVPSTPLLSRPPALGSGASAKRGRPCNSSRMMVSQTRPILPKPSTDRGPKGPSAAITECSGIARPQSAPLRDEFRLMPYTEPMTPVMVTTAGLPMRSQTTDPLAAVSMHAAPKRVTAGISLPSMTELVSTIAQKRAEDNISTASSSSTSSQRPTVGNQLPPLASPRYAAVAQSPASAKYYKHHMPRTHFPQPSPQSSPGSLLSGVAEFSGPENALPKLRLPLDYPSPNPSVKTGNSVHALLN</sequence>
<dbReference type="Pfam" id="PF00046">
    <property type="entry name" value="Homeodomain"/>
    <property type="match status" value="1"/>
</dbReference>
<comment type="caution">
    <text evidence="10">The sequence shown here is derived from an EMBL/GenBank/DDBJ whole genome shotgun (WGS) entry which is preliminary data.</text>
</comment>
<dbReference type="InterPro" id="IPR009057">
    <property type="entry name" value="Homeodomain-like_sf"/>
</dbReference>
<evidence type="ECO:0000313" key="11">
    <source>
        <dbReference type="Proteomes" id="UP001151582"/>
    </source>
</evidence>
<dbReference type="PANTHER" id="PTHR45793:SF5">
    <property type="entry name" value="HOMEOTIC PROTEIN OCELLILESS"/>
    <property type="match status" value="1"/>
</dbReference>
<gene>
    <name evidence="10" type="ORF">H4R34_002404</name>
</gene>
<feature type="region of interest" description="Disordered" evidence="8">
    <location>
        <begin position="325"/>
        <end position="355"/>
    </location>
</feature>
<dbReference type="PANTHER" id="PTHR45793">
    <property type="entry name" value="HOMEOBOX PROTEIN"/>
    <property type="match status" value="1"/>
</dbReference>
<feature type="region of interest" description="Disordered" evidence="8">
    <location>
        <begin position="371"/>
        <end position="429"/>
    </location>
</feature>
<evidence type="ECO:0000256" key="5">
    <source>
        <dbReference type="ARBA" id="ARBA00023242"/>
    </source>
</evidence>
<keyword evidence="2" id="KW-0217">Developmental protein</keyword>
<evidence type="ECO:0000256" key="4">
    <source>
        <dbReference type="ARBA" id="ARBA00023155"/>
    </source>
</evidence>
<feature type="compositionally biased region" description="Low complexity" evidence="8">
    <location>
        <begin position="328"/>
        <end position="337"/>
    </location>
</feature>
<evidence type="ECO:0000256" key="3">
    <source>
        <dbReference type="ARBA" id="ARBA00023125"/>
    </source>
</evidence>
<organism evidence="10 11">
    <name type="scientific">Dimargaris verticillata</name>
    <dbReference type="NCBI Taxonomy" id="2761393"/>
    <lineage>
        <taxon>Eukaryota</taxon>
        <taxon>Fungi</taxon>
        <taxon>Fungi incertae sedis</taxon>
        <taxon>Zoopagomycota</taxon>
        <taxon>Kickxellomycotina</taxon>
        <taxon>Dimargaritomycetes</taxon>
        <taxon>Dimargaritales</taxon>
        <taxon>Dimargaritaceae</taxon>
        <taxon>Dimargaris</taxon>
    </lineage>
</organism>
<dbReference type="AlphaFoldDB" id="A0A9W8EE40"/>
<dbReference type="CDD" id="cd00086">
    <property type="entry name" value="homeodomain"/>
    <property type="match status" value="1"/>
</dbReference>
<reference evidence="10" key="1">
    <citation type="submission" date="2022-07" db="EMBL/GenBank/DDBJ databases">
        <title>Phylogenomic reconstructions and comparative analyses of Kickxellomycotina fungi.</title>
        <authorList>
            <person name="Reynolds N.K."/>
            <person name="Stajich J.E."/>
            <person name="Barry K."/>
            <person name="Grigoriev I.V."/>
            <person name="Crous P."/>
            <person name="Smith M.E."/>
        </authorList>
    </citation>
    <scope>NUCLEOTIDE SEQUENCE</scope>
    <source>
        <strain evidence="10">RSA 567</strain>
    </source>
</reference>
<keyword evidence="3 6" id="KW-0238">DNA-binding</keyword>
<dbReference type="InterPro" id="IPR001356">
    <property type="entry name" value="HD"/>
</dbReference>
<dbReference type="Gene3D" id="1.10.10.60">
    <property type="entry name" value="Homeodomain-like"/>
    <property type="match status" value="1"/>
</dbReference>